<feature type="transmembrane region" description="Helical" evidence="1">
    <location>
        <begin position="119"/>
        <end position="140"/>
    </location>
</feature>
<dbReference type="AlphaFoldDB" id="A0A975H6X4"/>
<keyword evidence="1" id="KW-0472">Membrane</keyword>
<keyword evidence="1" id="KW-1133">Transmembrane helix</keyword>
<evidence type="ECO:0000256" key="1">
    <source>
        <dbReference type="SAM" id="Phobius"/>
    </source>
</evidence>
<gene>
    <name evidence="2" type="ORF">J1M35_06035</name>
</gene>
<feature type="transmembrane region" description="Helical" evidence="1">
    <location>
        <begin position="12"/>
        <end position="34"/>
    </location>
</feature>
<evidence type="ECO:0000313" key="2">
    <source>
        <dbReference type="EMBL" id="QTD46442.1"/>
    </source>
</evidence>
<protein>
    <submittedName>
        <fullName evidence="2">Uncharacterized protein</fullName>
    </submittedName>
</protein>
<feature type="transmembrane region" description="Helical" evidence="1">
    <location>
        <begin position="86"/>
        <end position="107"/>
    </location>
</feature>
<accession>A0A975H6X4</accession>
<dbReference type="Proteomes" id="UP000663903">
    <property type="component" value="Chromosome"/>
</dbReference>
<dbReference type="EMBL" id="CP071796">
    <property type="protein sequence ID" value="QTD46442.1"/>
    <property type="molecule type" value="Genomic_DNA"/>
</dbReference>
<keyword evidence="1" id="KW-0812">Transmembrane</keyword>
<evidence type="ECO:0000313" key="3">
    <source>
        <dbReference type="Proteomes" id="UP000663903"/>
    </source>
</evidence>
<proteinExistence type="predicted"/>
<dbReference type="RefSeq" id="WP_208010341.1">
    <property type="nucleotide sequence ID" value="NZ_CP071796.1"/>
</dbReference>
<reference evidence="2" key="1">
    <citation type="submission" date="2021-03" db="EMBL/GenBank/DDBJ databases">
        <title>Ottowia sp. 27C isolated from the cloaca of a Giant Asian pond turtle (Heosemys grandis).</title>
        <authorList>
            <person name="Spergser J."/>
            <person name="Busse H.-J."/>
        </authorList>
    </citation>
    <scope>NUCLEOTIDE SEQUENCE</scope>
    <source>
        <strain evidence="2">27C</strain>
    </source>
</reference>
<dbReference type="KEGG" id="otd:J1M35_06035"/>
<organism evidence="2 3">
    <name type="scientific">Ottowia testudinis</name>
    <dbReference type="NCBI Taxonomy" id="2816950"/>
    <lineage>
        <taxon>Bacteria</taxon>
        <taxon>Pseudomonadati</taxon>
        <taxon>Pseudomonadota</taxon>
        <taxon>Betaproteobacteria</taxon>
        <taxon>Burkholderiales</taxon>
        <taxon>Comamonadaceae</taxon>
        <taxon>Ottowia</taxon>
    </lineage>
</organism>
<name>A0A975H6X4_9BURK</name>
<feature type="transmembrane region" description="Helical" evidence="1">
    <location>
        <begin position="54"/>
        <end position="74"/>
    </location>
</feature>
<keyword evidence="3" id="KW-1185">Reference proteome</keyword>
<sequence>MGDLWRYLRHGLWLALGIAVGVTVLITLDVNLSLARIDPDRMETHPNMAPQVRFLFIPIFCAIALGAAFVAEFVQGQVFRQRPRLVAGWHFLLLGLAYSLLWSWLPFLHVLPFVGELPLRVWPVVRFMGIPLAVGLSWWIRLRWGVRQVADGPRLLMP</sequence>